<evidence type="ECO:0000256" key="1">
    <source>
        <dbReference type="ARBA" id="ARBA00001933"/>
    </source>
</evidence>
<evidence type="ECO:0000256" key="12">
    <source>
        <dbReference type="RuleBase" id="RU004520"/>
    </source>
</evidence>
<dbReference type="GO" id="GO:0046394">
    <property type="term" value="P:carboxylic acid biosynthetic process"/>
    <property type="evidence" value="ECO:0007669"/>
    <property type="project" value="UniProtKB-ARBA"/>
</dbReference>
<keyword evidence="7 13" id="KW-0808">Transferase</keyword>
<dbReference type="InterPro" id="IPR050571">
    <property type="entry name" value="Class-IV_PLP-Dep_Aminotrnsfr"/>
</dbReference>
<comment type="subunit">
    <text evidence="3">Homodimer.</text>
</comment>
<keyword evidence="8 11" id="KW-0663">Pyridoxal phosphate</keyword>
<dbReference type="InterPro" id="IPR043131">
    <property type="entry name" value="BCAT-like_N"/>
</dbReference>
<keyword evidence="6 13" id="KW-0032">Aminotransferase</keyword>
<keyword evidence="14" id="KW-1185">Reference proteome</keyword>
<evidence type="ECO:0000256" key="11">
    <source>
        <dbReference type="RuleBase" id="RU004516"/>
    </source>
</evidence>
<dbReference type="Gene3D" id="3.20.10.10">
    <property type="entry name" value="D-amino Acid Aminotransferase, subunit A, domain 2"/>
    <property type="match status" value="1"/>
</dbReference>
<evidence type="ECO:0000256" key="10">
    <source>
        <dbReference type="RuleBase" id="RU004106"/>
    </source>
</evidence>
<evidence type="ECO:0000256" key="3">
    <source>
        <dbReference type="ARBA" id="ARBA00011738"/>
    </source>
</evidence>
<dbReference type="SUPFAM" id="SSF56752">
    <property type="entry name" value="D-aminoacid aminotransferase-like PLP-dependent enzymes"/>
    <property type="match status" value="1"/>
</dbReference>
<dbReference type="NCBIfam" id="NF005209">
    <property type="entry name" value="PRK06680.1"/>
    <property type="match status" value="1"/>
</dbReference>
<evidence type="ECO:0000256" key="8">
    <source>
        <dbReference type="ARBA" id="ARBA00022898"/>
    </source>
</evidence>
<proteinExistence type="inferred from homology"/>
<comment type="similarity">
    <text evidence="2 10">Belongs to the class-IV pyridoxal-phosphate-dependent aminotransferase family.</text>
</comment>
<evidence type="ECO:0000313" key="13">
    <source>
        <dbReference type="EMBL" id="QSQ08509.1"/>
    </source>
</evidence>
<dbReference type="KEGG" id="kme:H0A61_00836"/>
<dbReference type="RefSeq" id="WP_206708720.1">
    <property type="nucleotide sequence ID" value="NZ_CP059066.1"/>
</dbReference>
<dbReference type="AlphaFoldDB" id="A0A8A0RLW2"/>
<dbReference type="Gene3D" id="3.30.470.10">
    <property type="match status" value="1"/>
</dbReference>
<organism evidence="13 14">
    <name type="scientific">Koleobacter methoxysyntrophicus</name>
    <dbReference type="NCBI Taxonomy" id="2751313"/>
    <lineage>
        <taxon>Bacteria</taxon>
        <taxon>Bacillati</taxon>
        <taxon>Bacillota</taxon>
        <taxon>Clostridia</taxon>
        <taxon>Koleobacterales</taxon>
        <taxon>Koleobacteraceae</taxon>
        <taxon>Koleobacter</taxon>
    </lineage>
</organism>
<dbReference type="GO" id="GO:0008652">
    <property type="term" value="P:amino acid biosynthetic process"/>
    <property type="evidence" value="ECO:0007669"/>
    <property type="project" value="UniProtKB-ARBA"/>
</dbReference>
<dbReference type="PANTHER" id="PTHR42743:SF10">
    <property type="entry name" value="D-ALANINE AMINOTRANSFERASE"/>
    <property type="match status" value="1"/>
</dbReference>
<dbReference type="InterPro" id="IPR036038">
    <property type="entry name" value="Aminotransferase-like"/>
</dbReference>
<dbReference type="Proteomes" id="UP000662904">
    <property type="component" value="Chromosome"/>
</dbReference>
<dbReference type="InterPro" id="IPR018300">
    <property type="entry name" value="Aminotrans_IV_CS"/>
</dbReference>
<dbReference type="EMBL" id="CP059066">
    <property type="protein sequence ID" value="QSQ08509.1"/>
    <property type="molecule type" value="Genomic_DNA"/>
</dbReference>
<comment type="function">
    <text evidence="12">Acts on the D-isomers of alanine, leucine, aspartate, glutamate, aminobutyrate, norvaline and asparagine. The enzyme transfers an amino group from a substrate D-amino acid to the pyridoxal phosphate cofactor to form pyridoxamine and an alpha-keto acid in the first half-reaction.</text>
</comment>
<evidence type="ECO:0000256" key="4">
    <source>
        <dbReference type="ARBA" id="ARBA00012874"/>
    </source>
</evidence>
<gene>
    <name evidence="13" type="primary">dat</name>
    <name evidence="13" type="ORF">H0A61_00836</name>
</gene>
<dbReference type="PROSITE" id="PS00770">
    <property type="entry name" value="AA_TRANSFER_CLASS_4"/>
    <property type="match status" value="1"/>
</dbReference>
<dbReference type="InterPro" id="IPR001544">
    <property type="entry name" value="Aminotrans_IV"/>
</dbReference>
<comment type="cofactor">
    <cofactor evidence="1 11">
        <name>pyridoxal 5'-phosphate</name>
        <dbReference type="ChEBI" id="CHEBI:597326"/>
    </cofactor>
</comment>
<dbReference type="PANTHER" id="PTHR42743">
    <property type="entry name" value="AMINO-ACID AMINOTRANSFERASE"/>
    <property type="match status" value="1"/>
</dbReference>
<dbReference type="EC" id="2.6.1.21" evidence="4 12"/>
<protein>
    <recommendedName>
        <fullName evidence="5 12">D-alanine aminotransferase</fullName>
        <ecNumber evidence="4 12">2.6.1.21</ecNumber>
    </recommendedName>
</protein>
<evidence type="ECO:0000256" key="5">
    <source>
        <dbReference type="ARBA" id="ARBA00021779"/>
    </source>
</evidence>
<dbReference type="GO" id="GO:0005829">
    <property type="term" value="C:cytosol"/>
    <property type="evidence" value="ECO:0007669"/>
    <property type="project" value="TreeGrafter"/>
</dbReference>
<name>A0A8A0RLW2_9FIRM</name>
<evidence type="ECO:0000256" key="9">
    <source>
        <dbReference type="ARBA" id="ARBA00047911"/>
    </source>
</evidence>
<reference evidence="13" key="1">
    <citation type="submission" date="2020-07" db="EMBL/GenBank/DDBJ databases">
        <title>Koleobacter methoxysyntrophicus gen. nov., sp. nov., a novel anaerobic bacterium isolated from deep subsurface oil field and proposal of Koleobacterales ord. nov. in the phylum Firmicutes.</title>
        <authorList>
            <person name="Sakamoto S."/>
            <person name="Tamaki H."/>
        </authorList>
    </citation>
    <scope>NUCLEOTIDE SEQUENCE</scope>
    <source>
        <strain evidence="13">NRmbB1</strain>
    </source>
</reference>
<evidence type="ECO:0000256" key="6">
    <source>
        <dbReference type="ARBA" id="ARBA00022576"/>
    </source>
</evidence>
<accession>A0A8A0RLW2</accession>
<dbReference type="InterPro" id="IPR043132">
    <property type="entry name" value="BCAT-like_C"/>
</dbReference>
<sequence>MTEVFVLNGKFVDQNNAIVSAEDRGFQFGDGVYEVIRAYNGKPFCMDRHLSRMKQGLEAIRIPMPLGIKEFEKLCNEALEKSGLKEALIYIQVTRGAAPRQHIPPKGLKPTFVIIVRGTPDIPPELKEQGVKISLSPDIRWHKCYIKTVQLLPNTMAKEEAKEKGAFEAVFFRDGIITEGSSSNIFIVKGGRVFTHPANERILHGITRGVAIEIAEGLGIEVEERAFSPEELLKADEAFLTGTGTEIMPVVQVDDDIIGNGKPGHITKKIMEKFKEITNCL</sequence>
<dbReference type="InterPro" id="IPR005784">
    <property type="entry name" value="D_amino_transT"/>
</dbReference>
<dbReference type="GO" id="GO:0047810">
    <property type="term" value="F:D-alanine-2-oxoglutarate aminotransferase activity"/>
    <property type="evidence" value="ECO:0007669"/>
    <property type="project" value="UniProtKB-EC"/>
</dbReference>
<evidence type="ECO:0000256" key="7">
    <source>
        <dbReference type="ARBA" id="ARBA00022679"/>
    </source>
</evidence>
<evidence type="ECO:0000313" key="14">
    <source>
        <dbReference type="Proteomes" id="UP000662904"/>
    </source>
</evidence>
<dbReference type="NCBIfam" id="TIGR01121">
    <property type="entry name" value="D_amino_aminoT"/>
    <property type="match status" value="1"/>
</dbReference>
<evidence type="ECO:0000256" key="2">
    <source>
        <dbReference type="ARBA" id="ARBA00009320"/>
    </source>
</evidence>
<comment type="catalytic activity">
    <reaction evidence="9 12">
        <text>D-alanine + 2-oxoglutarate = D-glutamate + pyruvate</text>
        <dbReference type="Rhea" id="RHEA:15869"/>
        <dbReference type="ChEBI" id="CHEBI:15361"/>
        <dbReference type="ChEBI" id="CHEBI:16810"/>
        <dbReference type="ChEBI" id="CHEBI:29986"/>
        <dbReference type="ChEBI" id="CHEBI:57416"/>
        <dbReference type="EC" id="2.6.1.21"/>
    </reaction>
</comment>
<dbReference type="FunFam" id="3.20.10.10:FF:000002">
    <property type="entry name" value="D-alanine aminotransferase"/>
    <property type="match status" value="1"/>
</dbReference>
<dbReference type="GO" id="GO:0046416">
    <property type="term" value="P:D-amino acid metabolic process"/>
    <property type="evidence" value="ECO:0007669"/>
    <property type="project" value="InterPro"/>
</dbReference>
<dbReference type="GO" id="GO:0030170">
    <property type="term" value="F:pyridoxal phosphate binding"/>
    <property type="evidence" value="ECO:0007669"/>
    <property type="project" value="InterPro"/>
</dbReference>
<dbReference type="CDD" id="cd01558">
    <property type="entry name" value="D-AAT_like"/>
    <property type="match status" value="1"/>
</dbReference>
<dbReference type="Pfam" id="PF01063">
    <property type="entry name" value="Aminotran_4"/>
    <property type="match status" value="1"/>
</dbReference>